<protein>
    <recommendedName>
        <fullName evidence="7">SWIM-type domain-containing protein</fullName>
    </recommendedName>
</protein>
<dbReference type="GO" id="GO:0008270">
    <property type="term" value="F:zinc ion binding"/>
    <property type="evidence" value="ECO:0007669"/>
    <property type="project" value="UniProtKB-KW"/>
</dbReference>
<dbReference type="EMBL" id="JALNTZ010000010">
    <property type="protein sequence ID" value="KAJ3639319.1"/>
    <property type="molecule type" value="Genomic_DNA"/>
</dbReference>
<evidence type="ECO:0000256" key="4">
    <source>
        <dbReference type="PROSITE-ProRule" id="PRU00325"/>
    </source>
</evidence>
<dbReference type="PANTHER" id="PTHR24373:SF370">
    <property type="entry name" value="FISH-LIPS, ISOFORM E"/>
    <property type="match status" value="1"/>
</dbReference>
<keyword evidence="2 6" id="KW-0732">Signal</keyword>
<evidence type="ECO:0000256" key="6">
    <source>
        <dbReference type="SAM" id="SignalP"/>
    </source>
</evidence>
<organism evidence="8 9">
    <name type="scientific">Zophobas morio</name>
    <dbReference type="NCBI Taxonomy" id="2755281"/>
    <lineage>
        <taxon>Eukaryota</taxon>
        <taxon>Metazoa</taxon>
        <taxon>Ecdysozoa</taxon>
        <taxon>Arthropoda</taxon>
        <taxon>Hexapoda</taxon>
        <taxon>Insecta</taxon>
        <taxon>Pterygota</taxon>
        <taxon>Neoptera</taxon>
        <taxon>Endopterygota</taxon>
        <taxon>Coleoptera</taxon>
        <taxon>Polyphaga</taxon>
        <taxon>Cucujiformia</taxon>
        <taxon>Tenebrionidae</taxon>
        <taxon>Zophobas</taxon>
    </lineage>
</organism>
<evidence type="ECO:0000313" key="9">
    <source>
        <dbReference type="Proteomes" id="UP001168821"/>
    </source>
</evidence>
<dbReference type="PANTHER" id="PTHR24373">
    <property type="entry name" value="SLIT RELATED LEUCINE-RICH REPEAT NEURONAL PROTEIN"/>
    <property type="match status" value="1"/>
</dbReference>
<keyword evidence="1" id="KW-0433">Leucine-rich repeat</keyword>
<comment type="caution">
    <text evidence="8">The sequence shown here is derived from an EMBL/GenBank/DDBJ whole genome shotgun (WGS) entry which is preliminary data.</text>
</comment>
<dbReference type="AlphaFoldDB" id="A0AA38HLK1"/>
<dbReference type="InterPro" id="IPR050328">
    <property type="entry name" value="Dev_Immune_Receptor"/>
</dbReference>
<keyword evidence="5" id="KW-0472">Membrane</keyword>
<dbReference type="Gene3D" id="3.80.10.10">
    <property type="entry name" value="Ribonuclease Inhibitor"/>
    <property type="match status" value="1"/>
</dbReference>
<dbReference type="InterPro" id="IPR003591">
    <property type="entry name" value="Leu-rich_rpt_typical-subtyp"/>
</dbReference>
<evidence type="ECO:0000259" key="7">
    <source>
        <dbReference type="PROSITE" id="PS50966"/>
    </source>
</evidence>
<dbReference type="GO" id="GO:0005615">
    <property type="term" value="C:extracellular space"/>
    <property type="evidence" value="ECO:0007669"/>
    <property type="project" value="TreeGrafter"/>
</dbReference>
<evidence type="ECO:0000256" key="3">
    <source>
        <dbReference type="ARBA" id="ARBA00022737"/>
    </source>
</evidence>
<dbReference type="InterPro" id="IPR001611">
    <property type="entry name" value="Leu-rich_rpt"/>
</dbReference>
<dbReference type="PROSITE" id="PS50966">
    <property type="entry name" value="ZF_SWIM"/>
    <property type="match status" value="1"/>
</dbReference>
<dbReference type="SUPFAM" id="SSF52058">
    <property type="entry name" value="L domain-like"/>
    <property type="match status" value="1"/>
</dbReference>
<dbReference type="SMART" id="SM00369">
    <property type="entry name" value="LRR_TYP"/>
    <property type="match status" value="6"/>
</dbReference>
<dbReference type="PROSITE" id="PS51450">
    <property type="entry name" value="LRR"/>
    <property type="match status" value="2"/>
</dbReference>
<keyword evidence="9" id="KW-1185">Reference proteome</keyword>
<accession>A0AA38HLK1</accession>
<proteinExistence type="predicted"/>
<evidence type="ECO:0000256" key="1">
    <source>
        <dbReference type="ARBA" id="ARBA00022614"/>
    </source>
</evidence>
<name>A0AA38HLK1_9CUCU</name>
<keyword evidence="5" id="KW-1133">Transmembrane helix</keyword>
<sequence length="399" mass="46115">MHPHFHILLYFLLISKTLNKQIEIKCPQHCSCDIFKNLKRATCSHRTLANIESNFPEQTEILDLSHNQINQLPNDVFVKEKLTSLKLLNISYNQVNKIEIYSFRGLTNLKTLDLSYNGIQYILESWFLSMVSLEELYLKHNSFSIMDSGAVFNSKSLKKLDLSDCGISFISAETLSKLENLELLDLSRNYLIQLKLDTIKSLSNLNTLNLNNTQLRCDGHFQELSSFCTTKGIRFIHPCGTSKILPNEKFQRMVNTAPPVEEKNSWIYDDEQDVKNDNKTEIIETCNNTRVDKSLLQEIVDLSPVLSITIPFIYGIAVGVLIAYILHVCTDKNKENLNESTYLSFDDGDTHLQRRNRLHRISARFSRSFSTEDRQNLPLREWNISESTPVLFRKNQVRL</sequence>
<dbReference type="Pfam" id="PF13855">
    <property type="entry name" value="LRR_8"/>
    <property type="match status" value="2"/>
</dbReference>
<dbReference type="GO" id="GO:0031012">
    <property type="term" value="C:extracellular matrix"/>
    <property type="evidence" value="ECO:0007669"/>
    <property type="project" value="TreeGrafter"/>
</dbReference>
<keyword evidence="4" id="KW-0863">Zinc-finger</keyword>
<dbReference type="InterPro" id="IPR032675">
    <property type="entry name" value="LRR_dom_sf"/>
</dbReference>
<feature type="signal peptide" evidence="6">
    <location>
        <begin position="1"/>
        <end position="19"/>
    </location>
</feature>
<dbReference type="InterPro" id="IPR007527">
    <property type="entry name" value="Znf_SWIM"/>
</dbReference>
<keyword evidence="4" id="KW-0479">Metal-binding</keyword>
<gene>
    <name evidence="8" type="ORF">Zmor_002684</name>
</gene>
<feature type="domain" description="SWIM-type" evidence="7">
    <location>
        <begin position="10"/>
        <end position="54"/>
    </location>
</feature>
<feature type="chain" id="PRO_5041432242" description="SWIM-type domain-containing protein" evidence="6">
    <location>
        <begin position="20"/>
        <end position="399"/>
    </location>
</feature>
<dbReference type="Proteomes" id="UP001168821">
    <property type="component" value="Unassembled WGS sequence"/>
</dbReference>
<evidence type="ECO:0000256" key="5">
    <source>
        <dbReference type="SAM" id="Phobius"/>
    </source>
</evidence>
<feature type="transmembrane region" description="Helical" evidence="5">
    <location>
        <begin position="305"/>
        <end position="326"/>
    </location>
</feature>
<evidence type="ECO:0000256" key="2">
    <source>
        <dbReference type="ARBA" id="ARBA00022729"/>
    </source>
</evidence>
<keyword evidence="4" id="KW-0862">Zinc</keyword>
<keyword evidence="5" id="KW-0812">Transmembrane</keyword>
<keyword evidence="3" id="KW-0677">Repeat</keyword>
<reference evidence="8" key="1">
    <citation type="journal article" date="2023" name="G3 (Bethesda)">
        <title>Whole genome assemblies of Zophobas morio and Tenebrio molitor.</title>
        <authorList>
            <person name="Kaur S."/>
            <person name="Stinson S.A."/>
            <person name="diCenzo G.C."/>
        </authorList>
    </citation>
    <scope>NUCLEOTIDE SEQUENCE</scope>
    <source>
        <strain evidence="8">QUZm001</strain>
    </source>
</reference>
<evidence type="ECO:0000313" key="8">
    <source>
        <dbReference type="EMBL" id="KAJ3639319.1"/>
    </source>
</evidence>